<dbReference type="EMBL" id="NUSP01000037">
    <property type="protein sequence ID" value="PHD56228.1"/>
    <property type="molecule type" value="Genomic_DNA"/>
</dbReference>
<keyword evidence="1" id="KW-1133">Transmembrane helix</keyword>
<evidence type="ECO:0000313" key="3">
    <source>
        <dbReference type="Proteomes" id="UP000223364"/>
    </source>
</evidence>
<sequence length="53" mass="5705">MLKTNKVVELKIDEKNEINGGFWPIVVAGGIAAAGLANGIYNGYQEAKRADKK</sequence>
<evidence type="ECO:0000313" key="2">
    <source>
        <dbReference type="EMBL" id="PHD56228.1"/>
    </source>
</evidence>
<gene>
    <name evidence="2" type="ORF">COF57_27925</name>
</gene>
<keyword evidence="1" id="KW-0472">Membrane</keyword>
<dbReference type="RefSeq" id="WP_098435051.1">
    <property type="nucleotide sequence ID" value="NZ_NUSP01000037.1"/>
</dbReference>
<organism evidence="2 3">
    <name type="scientific">Bacillus wiedmannii</name>
    <dbReference type="NCBI Taxonomy" id="1890302"/>
    <lineage>
        <taxon>Bacteria</taxon>
        <taxon>Bacillati</taxon>
        <taxon>Bacillota</taxon>
        <taxon>Bacilli</taxon>
        <taxon>Bacillales</taxon>
        <taxon>Bacillaceae</taxon>
        <taxon>Bacillus</taxon>
        <taxon>Bacillus cereus group</taxon>
    </lineage>
</organism>
<reference evidence="2 3" key="1">
    <citation type="submission" date="2017-09" db="EMBL/GenBank/DDBJ databases">
        <title>Large-scale bioinformatics analysis of Bacillus genomes uncovers conserved roles of natural products in bacterial physiology.</title>
        <authorList>
            <consortium name="Agbiome Team Llc"/>
            <person name="Bleich R.M."/>
            <person name="Grubbs K.J."/>
            <person name="Santa Maria K.C."/>
            <person name="Allen S.E."/>
            <person name="Farag S."/>
            <person name="Shank E.A."/>
            <person name="Bowers A."/>
        </authorList>
    </citation>
    <scope>NUCLEOTIDE SEQUENCE [LARGE SCALE GENOMIC DNA]</scope>
    <source>
        <strain evidence="2 3">AFS044295</strain>
    </source>
</reference>
<dbReference type="Proteomes" id="UP000223364">
    <property type="component" value="Unassembled WGS sequence"/>
</dbReference>
<dbReference type="AlphaFoldDB" id="A0A2C4PVQ4"/>
<comment type="caution">
    <text evidence="2">The sequence shown here is derived from an EMBL/GenBank/DDBJ whole genome shotgun (WGS) entry which is preliminary data.</text>
</comment>
<dbReference type="NCBIfam" id="TIGR03949">
    <property type="entry name" value="bact_IIb_cerein"/>
    <property type="match status" value="1"/>
</dbReference>
<name>A0A2C4PVQ4_9BACI</name>
<dbReference type="InterPro" id="IPR023991">
    <property type="entry name" value="Bacteriocin_IIb_lactobn/cerein"/>
</dbReference>
<proteinExistence type="predicted"/>
<keyword evidence="1" id="KW-0812">Transmembrane</keyword>
<feature type="transmembrane region" description="Helical" evidence="1">
    <location>
        <begin position="20"/>
        <end position="44"/>
    </location>
</feature>
<evidence type="ECO:0000256" key="1">
    <source>
        <dbReference type="SAM" id="Phobius"/>
    </source>
</evidence>
<accession>A0A2C4PVQ4</accession>
<protein>
    <recommendedName>
        <fullName evidence="4">Class IIb bacteriocin, lactobin A/cerein 7B family</fullName>
    </recommendedName>
</protein>
<evidence type="ECO:0008006" key="4">
    <source>
        <dbReference type="Google" id="ProtNLM"/>
    </source>
</evidence>